<dbReference type="Pfam" id="PF01657">
    <property type="entry name" value="Stress-antifung"/>
    <property type="match status" value="2"/>
</dbReference>
<dbReference type="Gene3D" id="3.30.430.20">
    <property type="entry name" value="Gnk2 domain, C-X8-C-X2-C motif"/>
    <property type="match status" value="2"/>
</dbReference>
<dbReference type="InterPro" id="IPR038408">
    <property type="entry name" value="GNK2_sf"/>
</dbReference>
<accession>A0A1S3V4V9</accession>
<proteinExistence type="predicted"/>
<reference evidence="6" key="2">
    <citation type="submission" date="2025-08" db="UniProtKB">
        <authorList>
            <consortium name="RefSeq"/>
        </authorList>
    </citation>
    <scope>IDENTIFICATION</scope>
    <source>
        <tissue evidence="6">Leaf</tissue>
    </source>
</reference>
<dbReference type="PANTHER" id="PTHR32099">
    <property type="entry name" value="CYSTEINE-RICH REPEAT SECRETORY PROTEIN"/>
    <property type="match status" value="1"/>
</dbReference>
<dbReference type="PROSITE" id="PS51473">
    <property type="entry name" value="GNK2"/>
    <property type="match status" value="2"/>
</dbReference>
<evidence type="ECO:0000256" key="1">
    <source>
        <dbReference type="ARBA" id="ARBA00022729"/>
    </source>
</evidence>
<evidence type="ECO:0000259" key="4">
    <source>
        <dbReference type="PROSITE" id="PS51473"/>
    </source>
</evidence>
<evidence type="ECO:0000313" key="5">
    <source>
        <dbReference type="Proteomes" id="UP000087766"/>
    </source>
</evidence>
<keyword evidence="2" id="KW-0677">Repeat</keyword>
<name>A0A1S3V4V9_VIGRR</name>
<dbReference type="STRING" id="3916.A0A1S3V4V9"/>
<feature type="domain" description="Gnk2-homologous" evidence="4">
    <location>
        <begin position="210"/>
        <end position="317"/>
    </location>
</feature>
<dbReference type="RefSeq" id="XP_014513325.2">
    <property type="nucleotide sequence ID" value="XM_014657839.2"/>
</dbReference>
<keyword evidence="1" id="KW-0732">Signal</keyword>
<evidence type="ECO:0000256" key="2">
    <source>
        <dbReference type="ARBA" id="ARBA00022737"/>
    </source>
</evidence>
<reference evidence="5" key="1">
    <citation type="journal article" date="2014" name="Nat. Commun.">
        <title>Genome sequence of mungbean and insights into evolution within Vigna species.</title>
        <authorList>
            <person name="Kang Y.J."/>
            <person name="Kim S.K."/>
            <person name="Kim M.Y."/>
            <person name="Lestari P."/>
            <person name="Kim K.H."/>
            <person name="Ha B.K."/>
            <person name="Jun T.H."/>
            <person name="Hwang W.J."/>
            <person name="Lee T."/>
            <person name="Lee J."/>
            <person name="Shim S."/>
            <person name="Yoon M.Y."/>
            <person name="Jang Y.E."/>
            <person name="Han K.S."/>
            <person name="Taeprayoon P."/>
            <person name="Yoon N."/>
            <person name="Somta P."/>
            <person name="Tanya P."/>
            <person name="Kim K.S."/>
            <person name="Gwag J.G."/>
            <person name="Moon J.K."/>
            <person name="Lee Y.H."/>
            <person name="Park B.S."/>
            <person name="Bombarely A."/>
            <person name="Doyle J.J."/>
            <person name="Jackson S.A."/>
            <person name="Schafleitner R."/>
            <person name="Srinives P."/>
            <person name="Varshney R.K."/>
            <person name="Lee S.H."/>
        </authorList>
    </citation>
    <scope>NUCLEOTIDE SEQUENCE [LARGE SCALE GENOMIC DNA]</scope>
    <source>
        <strain evidence="5">cv. VC1973A</strain>
    </source>
</reference>
<dbReference type="FunFam" id="3.30.430.20:FF:000003">
    <property type="entry name" value="Cysteine-rich RLK (RECEPTOR-like protein kinase) 10"/>
    <property type="match status" value="1"/>
</dbReference>
<feature type="domain" description="Gnk2-homologous" evidence="4">
    <location>
        <begin position="100"/>
        <end position="204"/>
    </location>
</feature>
<dbReference type="AlphaFoldDB" id="A0A1S3V4V9"/>
<evidence type="ECO:0000313" key="6">
    <source>
        <dbReference type="RefSeq" id="XP_014513325.2"/>
    </source>
</evidence>
<keyword evidence="5" id="KW-1185">Reference proteome</keyword>
<sequence>MDFAFFLFSSFCERGNFFHFTIQTPSLYVCTDVTVYPDPEALGSQTNYYKHKNRGKTIHQLQIFLQTNVTNMPHSNCLAISSVFFFLFSSFFFSTKATPIYSSHVCTNSTKNQPNTTFQTNLNLLLSSLSSKATEATQFYKTTIATQTPNPVKGLFLCRGDTLAAACHDCVTAAAADLKRRCPVQKEAIIWYDVCMVRYSNQYLNNIVPGVDMSDSNNVTSISISLDRFNELLAGLLNSLATKARNSADKKFATGEVNLTSSVTLYGLVQCTPDLSLFDCRMCFSSAIASVPNCCDGKRGARVLLPGCNIRYEVYPFYSSNNTLTPTIVKPRPSGGSGVEVILTFVIPIVAAMVLFTFGICTVMRKQAKSVIQLWKQTNYSEV</sequence>
<dbReference type="KEGG" id="vra:106771843"/>
<keyword evidence="3" id="KW-0812">Transmembrane</keyword>
<organism evidence="5 6">
    <name type="scientific">Vigna radiata var. radiata</name>
    <name type="common">Mung bean</name>
    <name type="synonym">Phaseolus aureus</name>
    <dbReference type="NCBI Taxonomy" id="3916"/>
    <lineage>
        <taxon>Eukaryota</taxon>
        <taxon>Viridiplantae</taxon>
        <taxon>Streptophyta</taxon>
        <taxon>Embryophyta</taxon>
        <taxon>Tracheophyta</taxon>
        <taxon>Spermatophyta</taxon>
        <taxon>Magnoliopsida</taxon>
        <taxon>eudicotyledons</taxon>
        <taxon>Gunneridae</taxon>
        <taxon>Pentapetalae</taxon>
        <taxon>rosids</taxon>
        <taxon>fabids</taxon>
        <taxon>Fabales</taxon>
        <taxon>Fabaceae</taxon>
        <taxon>Papilionoideae</taxon>
        <taxon>50 kb inversion clade</taxon>
        <taxon>NPAAA clade</taxon>
        <taxon>indigoferoid/millettioid clade</taxon>
        <taxon>Phaseoleae</taxon>
        <taxon>Vigna</taxon>
    </lineage>
</organism>
<dbReference type="FunFam" id="3.30.430.20:FF:000002">
    <property type="entry name" value="Cysteine-rich receptor-like protein kinase 10"/>
    <property type="match status" value="1"/>
</dbReference>
<protein>
    <submittedName>
        <fullName evidence="6">Cysteine-rich receptor-like protein kinase 9</fullName>
    </submittedName>
</protein>
<dbReference type="GeneID" id="106771843"/>
<evidence type="ECO:0000256" key="3">
    <source>
        <dbReference type="SAM" id="Phobius"/>
    </source>
</evidence>
<dbReference type="Proteomes" id="UP000087766">
    <property type="component" value="Chromosome 8"/>
</dbReference>
<dbReference type="CDD" id="cd23509">
    <property type="entry name" value="Gnk2-like"/>
    <property type="match status" value="2"/>
</dbReference>
<gene>
    <name evidence="6" type="primary">LOC106771843</name>
</gene>
<dbReference type="InterPro" id="IPR002902">
    <property type="entry name" value="GNK2"/>
</dbReference>
<keyword evidence="3" id="KW-0472">Membrane</keyword>
<dbReference type="PANTHER" id="PTHR32099:SF42">
    <property type="entry name" value="CYSTEINE-RICH RECEPTOR-LIKE PROTEIN KINASE 9-RELATED"/>
    <property type="match status" value="1"/>
</dbReference>
<keyword evidence="3" id="KW-1133">Transmembrane helix</keyword>
<feature type="transmembrane region" description="Helical" evidence="3">
    <location>
        <begin position="341"/>
        <end position="364"/>
    </location>
</feature>